<accession>A0ABT6CAB8</accession>
<keyword evidence="8" id="KW-1185">Reference proteome</keyword>
<evidence type="ECO:0000256" key="2">
    <source>
        <dbReference type="ARBA" id="ARBA00022630"/>
    </source>
</evidence>
<feature type="domain" description="FMN hydroxy acid dehydrogenase" evidence="6">
    <location>
        <begin position="1"/>
        <end position="349"/>
    </location>
</feature>
<dbReference type="PANTHER" id="PTHR10578">
    <property type="entry name" value="S -2-HYDROXY-ACID OXIDASE-RELATED"/>
    <property type="match status" value="1"/>
</dbReference>
<dbReference type="InterPro" id="IPR013785">
    <property type="entry name" value="Aldolase_TIM"/>
</dbReference>
<dbReference type="InterPro" id="IPR012133">
    <property type="entry name" value="Alpha-hydoxy_acid_DH_FMN"/>
</dbReference>
<evidence type="ECO:0000256" key="5">
    <source>
        <dbReference type="ARBA" id="ARBA00024042"/>
    </source>
</evidence>
<dbReference type="Pfam" id="PF01070">
    <property type="entry name" value="FMN_dh"/>
    <property type="match status" value="1"/>
</dbReference>
<evidence type="ECO:0000256" key="1">
    <source>
        <dbReference type="ARBA" id="ARBA00001917"/>
    </source>
</evidence>
<comment type="caution">
    <text evidence="7">The sequence shown here is derived from an EMBL/GenBank/DDBJ whole genome shotgun (WGS) entry which is preliminary data.</text>
</comment>
<reference evidence="7 8" key="1">
    <citation type="submission" date="2023-03" db="EMBL/GenBank/DDBJ databases">
        <title>YIM 133296 draft genome.</title>
        <authorList>
            <person name="Xiong L."/>
        </authorList>
    </citation>
    <scope>NUCLEOTIDE SEQUENCE [LARGE SCALE GENOMIC DNA]</scope>
    <source>
        <strain evidence="7 8">YIM 133296</strain>
    </source>
</reference>
<name>A0ABT6CAB8_9MICO</name>
<keyword evidence="4" id="KW-0560">Oxidoreductase</keyword>
<sequence>MPTSRPIASVRAAAEEQLPPVVWDYVETGAGAEISLEEAENAWQHWRLRPRVLRDVRAVSTRTTLLGQELASPVIAAPTAFHRVYHPEGELASVAGAGAAGSLYCLSTRSTTSIEDVGAAATEPWWMQVYVTVARDITEAMVLRAVEAGACALVLTGDTPYLSWRTRSARALPLDDEAAMVNAARHLDGRDLRCLEEDAGLTVETIDWLADLSGLPVLVKGVLRGDDARECLDAGAAGIIVSTHGGRQLDRVVPTAQALPEVVDAVAGEAPVVVDGGIRSGYDVLTALALGADAVMVGRPVIYGLATAGADGVRDVLAGLTDHVNHLLGLAGVTSPAELDRSFVTPRSG</sequence>
<keyword evidence="3" id="KW-0288">FMN</keyword>
<dbReference type="Proteomes" id="UP001528912">
    <property type="component" value="Unassembled WGS sequence"/>
</dbReference>
<evidence type="ECO:0000256" key="4">
    <source>
        <dbReference type="ARBA" id="ARBA00023002"/>
    </source>
</evidence>
<dbReference type="PIRSF" id="PIRSF000138">
    <property type="entry name" value="Al-hdrx_acd_dh"/>
    <property type="match status" value="1"/>
</dbReference>
<evidence type="ECO:0000313" key="7">
    <source>
        <dbReference type="EMBL" id="MDF8265823.1"/>
    </source>
</evidence>
<dbReference type="InterPro" id="IPR000262">
    <property type="entry name" value="FMN-dep_DH"/>
</dbReference>
<dbReference type="SUPFAM" id="SSF51395">
    <property type="entry name" value="FMN-linked oxidoreductases"/>
    <property type="match status" value="1"/>
</dbReference>
<dbReference type="PROSITE" id="PS51349">
    <property type="entry name" value="FMN_HYDROXY_ACID_DH_2"/>
    <property type="match status" value="1"/>
</dbReference>
<evidence type="ECO:0000256" key="3">
    <source>
        <dbReference type="ARBA" id="ARBA00022643"/>
    </source>
</evidence>
<dbReference type="InterPro" id="IPR037396">
    <property type="entry name" value="FMN_HAD"/>
</dbReference>
<protein>
    <submittedName>
        <fullName evidence="7">Alpha-hydroxy acid oxidase</fullName>
    </submittedName>
</protein>
<evidence type="ECO:0000259" key="6">
    <source>
        <dbReference type="PROSITE" id="PS51349"/>
    </source>
</evidence>
<dbReference type="EMBL" id="JAROAV010000043">
    <property type="protein sequence ID" value="MDF8265823.1"/>
    <property type="molecule type" value="Genomic_DNA"/>
</dbReference>
<comment type="similarity">
    <text evidence="5">Belongs to the FMN-dependent alpha-hydroxy acid dehydrogenase family.</text>
</comment>
<dbReference type="CDD" id="cd02809">
    <property type="entry name" value="alpha_hydroxyacid_oxid_FMN"/>
    <property type="match status" value="1"/>
</dbReference>
<dbReference type="PANTHER" id="PTHR10578:SF107">
    <property type="entry name" value="2-HYDROXYACID OXIDASE 1"/>
    <property type="match status" value="1"/>
</dbReference>
<organism evidence="7 8">
    <name type="scientific">Luteipulveratus flavus</name>
    <dbReference type="NCBI Taxonomy" id="3031728"/>
    <lineage>
        <taxon>Bacteria</taxon>
        <taxon>Bacillati</taxon>
        <taxon>Actinomycetota</taxon>
        <taxon>Actinomycetes</taxon>
        <taxon>Micrococcales</taxon>
        <taxon>Dermacoccaceae</taxon>
        <taxon>Luteipulveratus</taxon>
    </lineage>
</organism>
<comment type="cofactor">
    <cofactor evidence="1">
        <name>FMN</name>
        <dbReference type="ChEBI" id="CHEBI:58210"/>
    </cofactor>
</comment>
<proteinExistence type="inferred from homology"/>
<dbReference type="RefSeq" id="WP_277193098.1">
    <property type="nucleotide sequence ID" value="NZ_JAROAV010000043.1"/>
</dbReference>
<evidence type="ECO:0000313" key="8">
    <source>
        <dbReference type="Proteomes" id="UP001528912"/>
    </source>
</evidence>
<dbReference type="Gene3D" id="3.20.20.70">
    <property type="entry name" value="Aldolase class I"/>
    <property type="match status" value="1"/>
</dbReference>
<keyword evidence="2" id="KW-0285">Flavoprotein</keyword>
<gene>
    <name evidence="7" type="ORF">P4R38_16370</name>
</gene>